<evidence type="ECO:0000313" key="4">
    <source>
        <dbReference type="Proteomes" id="UP000019118"/>
    </source>
</evidence>
<accession>A0AAR5PNF1</accession>
<dbReference type="InterPro" id="IPR001478">
    <property type="entry name" value="PDZ"/>
</dbReference>
<feature type="region of interest" description="Disordered" evidence="1">
    <location>
        <begin position="26"/>
        <end position="50"/>
    </location>
</feature>
<feature type="compositionally biased region" description="Basic and acidic residues" evidence="1">
    <location>
        <begin position="339"/>
        <end position="348"/>
    </location>
</feature>
<organism evidence="3 4">
    <name type="scientific">Dendroctonus ponderosae</name>
    <name type="common">Mountain pine beetle</name>
    <dbReference type="NCBI Taxonomy" id="77166"/>
    <lineage>
        <taxon>Eukaryota</taxon>
        <taxon>Metazoa</taxon>
        <taxon>Ecdysozoa</taxon>
        <taxon>Arthropoda</taxon>
        <taxon>Hexapoda</taxon>
        <taxon>Insecta</taxon>
        <taxon>Pterygota</taxon>
        <taxon>Neoptera</taxon>
        <taxon>Endopterygota</taxon>
        <taxon>Coleoptera</taxon>
        <taxon>Polyphaga</taxon>
        <taxon>Cucujiformia</taxon>
        <taxon>Curculionidae</taxon>
        <taxon>Scolytinae</taxon>
        <taxon>Dendroctonus</taxon>
    </lineage>
</organism>
<feature type="domain" description="PDZ" evidence="2">
    <location>
        <begin position="43"/>
        <end position="157"/>
    </location>
</feature>
<dbReference type="InterPro" id="IPR036034">
    <property type="entry name" value="PDZ_sf"/>
</dbReference>
<dbReference type="AlphaFoldDB" id="A0AAR5PNF1"/>
<dbReference type="EnsemblMetazoa" id="XM_019906995.1">
    <property type="protein sequence ID" value="XP_019762554.1"/>
    <property type="gene ID" value="LOC109539319"/>
</dbReference>
<evidence type="ECO:0000313" key="3">
    <source>
        <dbReference type="EnsemblMetazoa" id="XP_019762554.1"/>
    </source>
</evidence>
<feature type="compositionally biased region" description="Polar residues" evidence="1">
    <location>
        <begin position="547"/>
        <end position="557"/>
    </location>
</feature>
<dbReference type="SUPFAM" id="SSF50156">
    <property type="entry name" value="PDZ domain-like"/>
    <property type="match status" value="1"/>
</dbReference>
<feature type="compositionally biased region" description="Low complexity" evidence="1">
    <location>
        <begin position="349"/>
        <end position="366"/>
    </location>
</feature>
<dbReference type="InterPro" id="IPR041489">
    <property type="entry name" value="PDZ_6"/>
</dbReference>
<dbReference type="Gene3D" id="2.30.42.10">
    <property type="match status" value="1"/>
</dbReference>
<sequence length="592" mass="65219">MEENAQAATGADVPNAQHVQETFQRAQAGRTSDRRYPGNPPGVVPVPRGSKGPRSLYLRRYGDSFGFTLRHLIVYPPESIAEDDGRHAACGALLAPMETIFVRQVRNGTAAQQAGLQRGDRLVAVNNVATAGRSYQQVVQLISNSPEYLHLLVVPKEEDVLQRFFPDSAYNPLSNQDVYADGAPLDRATAQHFLTQQIVQSAAAAAPQEFRVDAASWFYLQQPHLLAVPRNRRADVGRGAHQRSADTARSRAPLAPHQEIYAEIRRPNEVHFRQKSRAQPQVPLYRKMGRRASEGSNLLASADCSATSLTSSDGDCGHYGESMRAMQNDPHGLPSSGDPRNDAVRRESTSSLASSVADSSKDSLASFGSNSTLTGHEIDDSVRISRVRQSVRQKEEFLRTPVFREFHGRPKKLERPVWPPSDATVDFRPNGGVAKAATPLVDAQLPRHDPPLAEMAPSFDAGETSRQSVAEARRMNAHPHFQNVQKKAKEFESYPVDASRRNFTRSELARLSKKVLLPNVNERAHEYEVRTSAKESPTGAAAAAAPLTSTTSQTNVKRIQRDSRSLDSSGRLTPIRVERQHCISFLLSAIVR</sequence>
<dbReference type="PANTHER" id="PTHR23175">
    <property type="entry name" value="PDZ DOMAIN-CONTAINING PROTEIN"/>
    <property type="match status" value="1"/>
</dbReference>
<dbReference type="SMART" id="SM00228">
    <property type="entry name" value="PDZ"/>
    <property type="match status" value="1"/>
</dbReference>
<feature type="region of interest" description="Disordered" evidence="1">
    <location>
        <begin position="529"/>
        <end position="568"/>
    </location>
</feature>
<dbReference type="Proteomes" id="UP000019118">
    <property type="component" value="Unassembled WGS sequence"/>
</dbReference>
<feature type="region of interest" description="Disordered" evidence="1">
    <location>
        <begin position="310"/>
        <end position="375"/>
    </location>
</feature>
<proteinExistence type="predicted"/>
<dbReference type="Pfam" id="PF17820">
    <property type="entry name" value="PDZ_6"/>
    <property type="match status" value="1"/>
</dbReference>
<keyword evidence="4" id="KW-1185">Reference proteome</keyword>
<dbReference type="PROSITE" id="PS50106">
    <property type="entry name" value="PDZ"/>
    <property type="match status" value="1"/>
</dbReference>
<name>A0AAR5PNF1_DENPD</name>
<protein>
    <recommendedName>
        <fullName evidence="2">PDZ domain-containing protein</fullName>
    </recommendedName>
</protein>
<reference evidence="3" key="2">
    <citation type="submission" date="2024-08" db="UniProtKB">
        <authorList>
            <consortium name="EnsemblMetazoa"/>
        </authorList>
    </citation>
    <scope>IDENTIFICATION</scope>
</reference>
<reference evidence="4" key="1">
    <citation type="journal article" date="2013" name="Genome Biol.">
        <title>Draft genome of the mountain pine beetle, Dendroctonus ponderosae Hopkins, a major forest pest.</title>
        <authorList>
            <person name="Keeling C.I."/>
            <person name="Yuen M.M."/>
            <person name="Liao N.Y."/>
            <person name="Docking T.R."/>
            <person name="Chan S.K."/>
            <person name="Taylor G.A."/>
            <person name="Palmquist D.L."/>
            <person name="Jackman S.D."/>
            <person name="Nguyen A."/>
            <person name="Li M."/>
            <person name="Henderson H."/>
            <person name="Janes J.K."/>
            <person name="Zhao Y."/>
            <person name="Pandoh P."/>
            <person name="Moore R."/>
            <person name="Sperling F.A."/>
            <person name="Huber D.P."/>
            <person name="Birol I."/>
            <person name="Jones S.J."/>
            <person name="Bohlmann J."/>
        </authorList>
    </citation>
    <scope>NUCLEOTIDE SEQUENCE</scope>
</reference>
<evidence type="ECO:0000256" key="1">
    <source>
        <dbReference type="SAM" id="MobiDB-lite"/>
    </source>
</evidence>
<dbReference type="PANTHER" id="PTHR23175:SF23">
    <property type="entry name" value="PDZ DOMAIN-CONTAINING PROTEIN"/>
    <property type="match status" value="1"/>
</dbReference>
<evidence type="ECO:0000259" key="2">
    <source>
        <dbReference type="PROSITE" id="PS50106"/>
    </source>
</evidence>